<comment type="similarity">
    <text evidence="4">In the C-terminal section; belongs to the ATP-dependent DNA ligase family.</text>
</comment>
<dbReference type="GO" id="GO:0005524">
    <property type="term" value="F:ATP binding"/>
    <property type="evidence" value="ECO:0007669"/>
    <property type="project" value="InterPro"/>
</dbReference>
<dbReference type="InterPro" id="IPR044119">
    <property type="entry name" value="Adenylation_LigC-like"/>
</dbReference>
<dbReference type="InterPro" id="IPR014145">
    <property type="entry name" value="LigD_pol_dom"/>
</dbReference>
<dbReference type="SUPFAM" id="SSF50249">
    <property type="entry name" value="Nucleic acid-binding proteins"/>
    <property type="match status" value="1"/>
</dbReference>
<name>N0E2P0_9MICO</name>
<feature type="domain" description="ATP-dependent DNA ligase family profile" evidence="7">
    <location>
        <begin position="481"/>
        <end position="615"/>
    </location>
</feature>
<gene>
    <name evidence="8" type="ORF">BN10_810015</name>
</gene>
<evidence type="ECO:0000256" key="6">
    <source>
        <dbReference type="SAM" id="MobiDB-lite"/>
    </source>
</evidence>
<evidence type="ECO:0000256" key="4">
    <source>
        <dbReference type="ARBA" id="ARBA00049981"/>
    </source>
</evidence>
<dbReference type="Pfam" id="PF21686">
    <property type="entry name" value="LigD_Prim-Pol"/>
    <property type="match status" value="1"/>
</dbReference>
<dbReference type="Gene3D" id="3.30.470.30">
    <property type="entry name" value="DNA ligase/mRNA capping enzyme"/>
    <property type="match status" value="1"/>
</dbReference>
<comment type="caution">
    <text evidence="8">The sequence shown here is derived from an EMBL/GenBank/DDBJ whole genome shotgun (WGS) entry which is preliminary data.</text>
</comment>
<dbReference type="OrthoDB" id="9770771at2"/>
<dbReference type="GO" id="GO:0006281">
    <property type="term" value="P:DNA repair"/>
    <property type="evidence" value="ECO:0007669"/>
    <property type="project" value="InterPro"/>
</dbReference>
<protein>
    <recommendedName>
        <fullName evidence="1">DNA ligase (ATP)</fullName>
        <ecNumber evidence="1">6.5.1.1</ecNumber>
    </recommendedName>
</protein>
<dbReference type="InterPro" id="IPR012310">
    <property type="entry name" value="DNA_ligase_ATP-dep_cent"/>
</dbReference>
<sequence length="725" mass="80842">MSAPQVLEVPGPHGIREVRLSSPDRLMWPDAGITKGDLAAYVLAVGEPLLRAIGDRPVTLQRFPEGIEGEEFYQKNPPKGMPEWVRTVSCRYPSGRRHDQIVVDELATAVYAVQMNTVTFHPWPVRADNNDNPDELRIDLDPQPGRGFADAVEAAFALRELLAELGLTGWAKTSGNRGVHVYARIAPTHEFLDVRHGVIGIARELERRLPDLVTSSWWKEERGERVFVDFNQACRDRTIASAYSPRPLPGAPVSMPVTWKELRVASPADFTVLTVPEIVQDRGDAWAGIDDAVGEVAAAIALWDRDVNEHGLGELNFPPDYPKMPGEPPRVQPSKRRQDKADEDYMAPKADRDAALREEWGMPLVPPIPPMLAKAVKGFDAKGVKDADVVFEPKWDGFRSIIFRSGDRVEIGSRNEKPMTRYFPEVVEAVLANFPAKCVVDGEIIVQRPGEERLDFELLSQRIHPAASRVKKLSIETPAQFVAFDLLALGDEDLMGRPFGERRALLEEAFASVQPPIHLTRATREVDEAKSWFTEFEGAGLDGVMAKPADTAYEPDRRVMFKLKHERTADCVVAGYRTHKNDPQAIGSLLLGINGPDGDLRSVGVIGAFPMATRKALYEELQDLVTDFDDHPWSWAKLEEGVRTPQAAGGSRWAAGKDLSFTPLRPERVVEVRYDHMEGVRFRHTAQFVRWRPDKDPADCTYDQLEEPVSYDLSEVLGGPEGARG</sequence>
<dbReference type="HOGENOM" id="CLU_023105_0_0_11"/>
<feature type="region of interest" description="Disordered" evidence="6">
    <location>
        <begin position="315"/>
        <end position="344"/>
    </location>
</feature>
<keyword evidence="2 8" id="KW-0436">Ligase</keyword>
<dbReference type="CDD" id="cd07970">
    <property type="entry name" value="OBF_DNA_ligase_LigC"/>
    <property type="match status" value="1"/>
</dbReference>
<comment type="similarity">
    <text evidence="5">In the N-terminal section; belongs to the LigD polymerase family.</text>
</comment>
<evidence type="ECO:0000256" key="5">
    <source>
        <dbReference type="ARBA" id="ARBA00049990"/>
    </source>
</evidence>
<dbReference type="PANTHER" id="PTHR42705">
    <property type="entry name" value="BIFUNCTIONAL NON-HOMOLOGOUS END JOINING PROTEIN LIGD"/>
    <property type="match status" value="1"/>
</dbReference>
<evidence type="ECO:0000259" key="7">
    <source>
        <dbReference type="PROSITE" id="PS50160"/>
    </source>
</evidence>
<dbReference type="Proteomes" id="UP000013167">
    <property type="component" value="Unassembled WGS sequence"/>
</dbReference>
<accession>N0E2P0</accession>
<dbReference type="CDD" id="cd07905">
    <property type="entry name" value="Adenylation_DNA_ligase_LigC"/>
    <property type="match status" value="1"/>
</dbReference>
<dbReference type="InterPro" id="IPR012309">
    <property type="entry name" value="DNA_ligase_ATP-dep_C"/>
</dbReference>
<dbReference type="Pfam" id="PF04679">
    <property type="entry name" value="DNA_ligase_A_C"/>
    <property type="match status" value="1"/>
</dbReference>
<dbReference type="SUPFAM" id="SSF56091">
    <property type="entry name" value="DNA ligase/mRNA capping enzyme, catalytic domain"/>
    <property type="match status" value="1"/>
</dbReference>
<dbReference type="EMBL" id="CAIZ01000154">
    <property type="protein sequence ID" value="CCH71142.1"/>
    <property type="molecule type" value="Genomic_DNA"/>
</dbReference>
<evidence type="ECO:0000313" key="8">
    <source>
        <dbReference type="EMBL" id="CCH71142.1"/>
    </source>
</evidence>
<keyword evidence="9" id="KW-1185">Reference proteome</keyword>
<dbReference type="Pfam" id="PF01068">
    <property type="entry name" value="DNA_ligase_A_M"/>
    <property type="match status" value="1"/>
</dbReference>
<dbReference type="PROSITE" id="PS50160">
    <property type="entry name" value="DNA_LIGASE_A3"/>
    <property type="match status" value="1"/>
</dbReference>
<dbReference type="InterPro" id="IPR012340">
    <property type="entry name" value="NA-bd_OB-fold"/>
</dbReference>
<dbReference type="eggNOG" id="COG1793">
    <property type="taxonomic scope" value="Bacteria"/>
</dbReference>
<dbReference type="GO" id="GO:0003910">
    <property type="term" value="F:DNA ligase (ATP) activity"/>
    <property type="evidence" value="ECO:0007669"/>
    <property type="project" value="UniProtKB-EC"/>
</dbReference>
<dbReference type="CDD" id="cd04865">
    <property type="entry name" value="LigD_Pol_like_2"/>
    <property type="match status" value="1"/>
</dbReference>
<dbReference type="NCBIfam" id="NF006078">
    <property type="entry name" value="PRK08224.1"/>
    <property type="match status" value="1"/>
</dbReference>
<evidence type="ECO:0000256" key="3">
    <source>
        <dbReference type="ARBA" id="ARBA00034003"/>
    </source>
</evidence>
<reference evidence="8 9" key="1">
    <citation type="journal article" date="2013" name="ISME J.">
        <title>A metabolic model for members of the genus Tetrasphaera involved in enhanced biological phosphorus removal.</title>
        <authorList>
            <person name="Kristiansen R."/>
            <person name="Nguyen H.T.T."/>
            <person name="Saunders A.M."/>
            <person name="Nielsen J.L."/>
            <person name="Wimmer R."/>
            <person name="Le V.Q."/>
            <person name="McIlroy S.J."/>
            <person name="Petrovski S."/>
            <person name="Seviour R.J."/>
            <person name="Calteau A."/>
            <person name="Nielsen K.L."/>
            <person name="Nielsen P.H."/>
        </authorList>
    </citation>
    <scope>NUCLEOTIDE SEQUENCE [LARGE SCALE GENOMIC DNA]</scope>
    <source>
        <strain evidence="8 9">Lp2</strain>
    </source>
</reference>
<evidence type="ECO:0000256" key="1">
    <source>
        <dbReference type="ARBA" id="ARBA00012727"/>
    </source>
</evidence>
<dbReference type="RefSeq" id="WP_010850974.1">
    <property type="nucleotide sequence ID" value="NZ_HF570956.1"/>
</dbReference>
<comment type="catalytic activity">
    <reaction evidence="3">
        <text>ATP + (deoxyribonucleotide)n-3'-hydroxyl + 5'-phospho-(deoxyribonucleotide)m = (deoxyribonucleotide)n+m + AMP + diphosphate.</text>
        <dbReference type="EC" id="6.5.1.1"/>
    </reaction>
</comment>
<evidence type="ECO:0000256" key="2">
    <source>
        <dbReference type="ARBA" id="ARBA00022598"/>
    </source>
</evidence>
<proteinExistence type="inferred from homology"/>
<dbReference type="InterPro" id="IPR044117">
    <property type="entry name" value="OBF_LigC-like"/>
</dbReference>
<dbReference type="STRING" id="1193181.BN10_810015"/>
<dbReference type="AlphaFoldDB" id="N0E2P0"/>
<evidence type="ECO:0000313" key="9">
    <source>
        <dbReference type="Proteomes" id="UP000013167"/>
    </source>
</evidence>
<organism evidence="8 9">
    <name type="scientific">Phycicoccus elongatus Lp2</name>
    <dbReference type="NCBI Taxonomy" id="1193181"/>
    <lineage>
        <taxon>Bacteria</taxon>
        <taxon>Bacillati</taxon>
        <taxon>Actinomycetota</taxon>
        <taxon>Actinomycetes</taxon>
        <taxon>Micrococcales</taxon>
        <taxon>Intrasporangiaceae</taxon>
        <taxon>Phycicoccus</taxon>
    </lineage>
</organism>
<dbReference type="PANTHER" id="PTHR42705:SF3">
    <property type="entry name" value="ATP-DEPENDENT DNA LIGASE"/>
    <property type="match status" value="1"/>
</dbReference>
<feature type="compositionally biased region" description="Pro residues" evidence="6">
    <location>
        <begin position="319"/>
        <end position="331"/>
    </location>
</feature>
<dbReference type="EC" id="6.5.1.1" evidence="1"/>
<dbReference type="InterPro" id="IPR052171">
    <property type="entry name" value="NHEJ_LigD"/>
</dbReference>
<dbReference type="Gene3D" id="2.40.50.140">
    <property type="entry name" value="Nucleic acid-binding proteins"/>
    <property type="match status" value="1"/>
</dbReference>
<dbReference type="eggNOG" id="COG3285">
    <property type="taxonomic scope" value="Bacteria"/>
</dbReference>
<dbReference type="Gene3D" id="3.90.920.10">
    <property type="entry name" value="DNA primase, PRIM domain"/>
    <property type="match status" value="1"/>
</dbReference>
<dbReference type="NCBIfam" id="TIGR02778">
    <property type="entry name" value="ligD_pol"/>
    <property type="match status" value="1"/>
</dbReference>
<dbReference type="GO" id="GO:0006310">
    <property type="term" value="P:DNA recombination"/>
    <property type="evidence" value="ECO:0007669"/>
    <property type="project" value="InterPro"/>
</dbReference>